<keyword evidence="2" id="KW-1185">Reference proteome</keyword>
<dbReference type="AlphaFoldDB" id="A0A409YC84"/>
<gene>
    <name evidence="1" type="ORF">CVT24_005495</name>
</gene>
<reference evidence="1 2" key="1">
    <citation type="journal article" date="2018" name="Evol. Lett.">
        <title>Horizontal gene cluster transfer increased hallucinogenic mushroom diversity.</title>
        <authorList>
            <person name="Reynolds H.T."/>
            <person name="Vijayakumar V."/>
            <person name="Gluck-Thaler E."/>
            <person name="Korotkin H.B."/>
            <person name="Matheny P.B."/>
            <person name="Slot J.C."/>
        </authorList>
    </citation>
    <scope>NUCLEOTIDE SEQUENCE [LARGE SCALE GENOMIC DNA]</scope>
    <source>
        <strain evidence="1 2">2629</strain>
    </source>
</reference>
<name>A0A409YC84_9AGAR</name>
<dbReference type="EMBL" id="NHTK01001302">
    <property type="protein sequence ID" value="PPR00612.1"/>
    <property type="molecule type" value="Genomic_DNA"/>
</dbReference>
<dbReference type="Proteomes" id="UP000284842">
    <property type="component" value="Unassembled WGS sequence"/>
</dbReference>
<dbReference type="InParanoid" id="A0A409YC84"/>
<evidence type="ECO:0000313" key="1">
    <source>
        <dbReference type="EMBL" id="PPR00612.1"/>
    </source>
</evidence>
<organism evidence="1 2">
    <name type="scientific">Panaeolus cyanescens</name>
    <dbReference type="NCBI Taxonomy" id="181874"/>
    <lineage>
        <taxon>Eukaryota</taxon>
        <taxon>Fungi</taxon>
        <taxon>Dikarya</taxon>
        <taxon>Basidiomycota</taxon>
        <taxon>Agaricomycotina</taxon>
        <taxon>Agaricomycetes</taxon>
        <taxon>Agaricomycetidae</taxon>
        <taxon>Agaricales</taxon>
        <taxon>Agaricineae</taxon>
        <taxon>Galeropsidaceae</taxon>
        <taxon>Panaeolus</taxon>
    </lineage>
</organism>
<evidence type="ECO:0000313" key="2">
    <source>
        <dbReference type="Proteomes" id="UP000284842"/>
    </source>
</evidence>
<sequence>MIKRGVLLGTLILKPLAELPSESLLHSPFPITGTIPPQISSNSQVHDMNLPPYPFNPSCLPAYFTALVDSETKAAQGWAPKKDCKEGRDIIRKLVYRMQVYEDRMWQAALIPGFLPHLDTYNYKAPAVAVLYALTDTIHTRVNPEDNWFESLRSEVSQPKDLTYSDIEPLLLDSINSCHITVKTIERTIMVNPQDEAFRKWAESSLVSYLAVT</sequence>
<accession>A0A409YC84</accession>
<protein>
    <submittedName>
        <fullName evidence="1">Uncharacterized protein</fullName>
    </submittedName>
</protein>
<proteinExistence type="predicted"/>
<comment type="caution">
    <text evidence="1">The sequence shown here is derived from an EMBL/GenBank/DDBJ whole genome shotgun (WGS) entry which is preliminary data.</text>
</comment>